<protein>
    <recommendedName>
        <fullName evidence="6">Avidin family protein</fullName>
    </recommendedName>
</protein>
<name>A0A7D3W2R4_ACTVE</name>
<evidence type="ECO:0000313" key="4">
    <source>
        <dbReference type="EMBL" id="QKG24916.1"/>
    </source>
</evidence>
<keyword evidence="3" id="KW-0732">Signal</keyword>
<proteinExistence type="predicted"/>
<evidence type="ECO:0000256" key="2">
    <source>
        <dbReference type="ARBA" id="ARBA00022525"/>
    </source>
</evidence>
<dbReference type="EMBL" id="CP053892">
    <property type="protein sequence ID" value="QKG24916.1"/>
    <property type="molecule type" value="Genomic_DNA"/>
</dbReference>
<sequence length="128" mass="13577">MSNDDIVSWTGTWRNQYGSTLAITDDAGGRLQGTFRTALGDSAFAGEEAELTGLHVGACAHFAFGRSGPYGDSVASFSGLLRDGRLETVWHVVSDSAVKPPAPGRAPELIELPWAHAVLTNADTFTRV</sequence>
<keyword evidence="5" id="KW-1185">Reference proteome</keyword>
<dbReference type="SUPFAM" id="SSF50876">
    <property type="entry name" value="Avidin/streptavidin"/>
    <property type="match status" value="1"/>
</dbReference>
<dbReference type="InterPro" id="IPR005468">
    <property type="entry name" value="Avidin/str"/>
</dbReference>
<keyword evidence="2" id="KW-0964">Secreted</keyword>
<dbReference type="Pfam" id="PF01382">
    <property type="entry name" value="Avidin"/>
    <property type="match status" value="1"/>
</dbReference>
<accession>A0A7D3W2R4</accession>
<reference evidence="4 5" key="1">
    <citation type="submission" date="2020-05" db="EMBL/GenBank/DDBJ databases">
        <title>Actinomadura verrucosospora NRRL-B18236 (PFL_A860) Genome sequencing and assembly.</title>
        <authorList>
            <person name="Samborskyy M."/>
        </authorList>
    </citation>
    <scope>NUCLEOTIDE SEQUENCE [LARGE SCALE GENOMIC DNA]</scope>
    <source>
        <strain evidence="4 5">NRRL:B18236</strain>
    </source>
</reference>
<dbReference type="RefSeq" id="WP_173098623.1">
    <property type="nucleotide sequence ID" value="NZ_CP053892.1"/>
</dbReference>
<dbReference type="GO" id="GO:0005576">
    <property type="term" value="C:extracellular region"/>
    <property type="evidence" value="ECO:0007669"/>
    <property type="project" value="UniProtKB-SubCell"/>
</dbReference>
<evidence type="ECO:0000256" key="3">
    <source>
        <dbReference type="ARBA" id="ARBA00022729"/>
    </source>
</evidence>
<dbReference type="Proteomes" id="UP000501240">
    <property type="component" value="Chromosome"/>
</dbReference>
<organism evidence="4 5">
    <name type="scientific">Actinomadura verrucosospora</name>
    <dbReference type="NCBI Taxonomy" id="46165"/>
    <lineage>
        <taxon>Bacteria</taxon>
        <taxon>Bacillati</taxon>
        <taxon>Actinomycetota</taxon>
        <taxon>Actinomycetes</taxon>
        <taxon>Streptosporangiales</taxon>
        <taxon>Thermomonosporaceae</taxon>
        <taxon>Actinomadura</taxon>
    </lineage>
</organism>
<evidence type="ECO:0008006" key="6">
    <source>
        <dbReference type="Google" id="ProtNLM"/>
    </source>
</evidence>
<dbReference type="AlphaFoldDB" id="A0A7D3W2R4"/>
<gene>
    <name evidence="4" type="ORF">ACTIVE_6567</name>
</gene>
<comment type="subcellular location">
    <subcellularLocation>
        <location evidence="1">Secreted</location>
    </subcellularLocation>
</comment>
<dbReference type="GO" id="GO:0009374">
    <property type="term" value="F:biotin binding"/>
    <property type="evidence" value="ECO:0007669"/>
    <property type="project" value="InterPro"/>
</dbReference>
<evidence type="ECO:0000313" key="5">
    <source>
        <dbReference type="Proteomes" id="UP000501240"/>
    </source>
</evidence>
<dbReference type="Gene3D" id="2.40.128.30">
    <property type="entry name" value="Avidin-like"/>
    <property type="match status" value="1"/>
</dbReference>
<dbReference type="PROSITE" id="PS51326">
    <property type="entry name" value="AVIDIN_2"/>
    <property type="match status" value="1"/>
</dbReference>
<dbReference type="InterPro" id="IPR036896">
    <property type="entry name" value="Avidin-like_sf"/>
</dbReference>
<evidence type="ECO:0000256" key="1">
    <source>
        <dbReference type="ARBA" id="ARBA00004613"/>
    </source>
</evidence>